<dbReference type="RefSeq" id="WP_133793581.1">
    <property type="nucleotide sequence ID" value="NZ_SOCA01000001.1"/>
</dbReference>
<accession>A0A4R7SSH8</accession>
<dbReference type="AlphaFoldDB" id="A0A4R7SSH8"/>
<reference evidence="1 2" key="1">
    <citation type="submission" date="2019-03" db="EMBL/GenBank/DDBJ databases">
        <title>Genomic Encyclopedia of Archaeal and Bacterial Type Strains, Phase II (KMG-II): from individual species to whole genera.</title>
        <authorList>
            <person name="Goeker M."/>
        </authorList>
    </citation>
    <scope>NUCLEOTIDE SEQUENCE [LARGE SCALE GENOMIC DNA]</scope>
    <source>
        <strain evidence="1 2">ATCC 25309</strain>
    </source>
</reference>
<dbReference type="EMBL" id="SOCA01000001">
    <property type="protein sequence ID" value="TDU81649.1"/>
    <property type="molecule type" value="Genomic_DNA"/>
</dbReference>
<dbReference type="Proteomes" id="UP000295662">
    <property type="component" value="Unassembled WGS sequence"/>
</dbReference>
<dbReference type="InterPro" id="IPR035093">
    <property type="entry name" value="RelE/ParE_toxin_dom_sf"/>
</dbReference>
<name>A0A4R7SSH8_9BACT</name>
<evidence type="ECO:0000313" key="1">
    <source>
        <dbReference type="EMBL" id="TDU81649.1"/>
    </source>
</evidence>
<sequence>MRKLRILPEVTEDTAEAAEWYDRCGGKALGDRFLDVFYSYLPKILLDADIHRPVYRQFKRILIKPFPYAVYFRIHQEWVVVTLVWHTARNPEKLKELLDGRQRS</sequence>
<gene>
    <name evidence="1" type="ORF">EI77_00959</name>
</gene>
<dbReference type="Gene3D" id="3.30.2310.20">
    <property type="entry name" value="RelE-like"/>
    <property type="match status" value="1"/>
</dbReference>
<evidence type="ECO:0000313" key="2">
    <source>
        <dbReference type="Proteomes" id="UP000295662"/>
    </source>
</evidence>
<comment type="caution">
    <text evidence="1">The sequence shown here is derived from an EMBL/GenBank/DDBJ whole genome shotgun (WGS) entry which is preliminary data.</text>
</comment>
<organism evidence="1 2">
    <name type="scientific">Prosthecobacter fusiformis</name>
    <dbReference type="NCBI Taxonomy" id="48464"/>
    <lineage>
        <taxon>Bacteria</taxon>
        <taxon>Pseudomonadati</taxon>
        <taxon>Verrucomicrobiota</taxon>
        <taxon>Verrucomicrobiia</taxon>
        <taxon>Verrucomicrobiales</taxon>
        <taxon>Verrucomicrobiaceae</taxon>
        <taxon>Prosthecobacter</taxon>
    </lineage>
</organism>
<keyword evidence="2" id="KW-1185">Reference proteome</keyword>
<dbReference type="OrthoDB" id="9809155at2"/>
<protein>
    <recommendedName>
        <fullName evidence="3">Plasmid stabilization system protein ParE</fullName>
    </recommendedName>
</protein>
<evidence type="ECO:0008006" key="3">
    <source>
        <dbReference type="Google" id="ProtNLM"/>
    </source>
</evidence>
<proteinExistence type="predicted"/>